<keyword evidence="2" id="KW-0012">Acyltransferase</keyword>
<feature type="domain" description="Phosphate acetyl/butaryl transferase" evidence="3">
    <location>
        <begin position="237"/>
        <end position="452"/>
    </location>
</feature>
<dbReference type="GO" id="GO:0016746">
    <property type="term" value="F:acyltransferase activity"/>
    <property type="evidence" value="ECO:0007669"/>
    <property type="project" value="UniProtKB-KW"/>
</dbReference>
<dbReference type="Gene3D" id="3.10.129.10">
    <property type="entry name" value="Hotdog Thioesterase"/>
    <property type="match status" value="1"/>
</dbReference>
<evidence type="ECO:0000259" key="3">
    <source>
        <dbReference type="Pfam" id="PF01515"/>
    </source>
</evidence>
<dbReference type="EMBL" id="VAUP01000041">
    <property type="protein sequence ID" value="TLX40856.1"/>
    <property type="molecule type" value="Genomic_DNA"/>
</dbReference>
<dbReference type="PANTHER" id="PTHR43356">
    <property type="entry name" value="PHOSPHATE ACETYLTRANSFERASE"/>
    <property type="match status" value="1"/>
</dbReference>
<dbReference type="OrthoDB" id="9800237at2"/>
<protein>
    <submittedName>
        <fullName evidence="4">Bifunctional enoyl-CoA hydratase/phosphate acetyltransferase</fullName>
    </submittedName>
</protein>
<keyword evidence="1 4" id="KW-0808">Transferase</keyword>
<dbReference type="RefSeq" id="WP_138401371.1">
    <property type="nucleotide sequence ID" value="NZ_JBAFVI010000007.1"/>
</dbReference>
<evidence type="ECO:0000256" key="2">
    <source>
        <dbReference type="ARBA" id="ARBA00023315"/>
    </source>
</evidence>
<dbReference type="InterPro" id="IPR050500">
    <property type="entry name" value="Phos_Acetyltrans/Butyryltrans"/>
</dbReference>
<dbReference type="InterPro" id="IPR029069">
    <property type="entry name" value="HotDog_dom_sf"/>
</dbReference>
<dbReference type="Proteomes" id="UP000305131">
    <property type="component" value="Unassembled WGS sequence"/>
</dbReference>
<evidence type="ECO:0000313" key="5">
    <source>
        <dbReference type="Proteomes" id="UP000305131"/>
    </source>
</evidence>
<sequence length="468" mass="49283">MKRENRTFDELQVGDAAELKRVCTADDLFVFATASGNHNPAHLPGYDLNGDGHPDEVTAPAMWVGSLISAVLGNILPGAGTLYRAQTFEFLGRAKAGDDLVARVRLVEKRDDGTVVFASSVYRDEPEELLLRGEAAVSAPRTKFQYDEHDIPGLLVQRHRHFDALVARAEPLEPLATAVVAPEEANSLGGALLAARHTLITPILVGARDRIAAAATAIGESLDGIEIIDVADHGAAAHAAVDLVADGRAKAIMKGHLHTDELLRAVLRKDRGLRTGRRLTHIFVMDVPGVSHPLLVTDAAINILPDLATKVDIVQNAIDLAISLGIEQPKVGVLSAVETVNAQIPSSVDAALLSKMAERGQITGGLVDGPLAMDNAIDIAAARTKGLVSPVAGRADVLVVPNLDAGNMVAKQLTYLSHAEGAGLVMGAQVPIILTSRADSAKARLASCAVAAIHHARMAAKAEEMQHP</sequence>
<evidence type="ECO:0000313" key="4">
    <source>
        <dbReference type="EMBL" id="TLX40856.1"/>
    </source>
</evidence>
<organism evidence="4 5">
    <name type="scientific">Xanthobacter autotrophicus</name>
    <dbReference type="NCBI Taxonomy" id="280"/>
    <lineage>
        <taxon>Bacteria</taxon>
        <taxon>Pseudomonadati</taxon>
        <taxon>Pseudomonadota</taxon>
        <taxon>Alphaproteobacteria</taxon>
        <taxon>Hyphomicrobiales</taxon>
        <taxon>Xanthobacteraceae</taxon>
        <taxon>Xanthobacter</taxon>
    </lineage>
</organism>
<dbReference type="CDD" id="cd03449">
    <property type="entry name" value="R_hydratase"/>
    <property type="match status" value="1"/>
</dbReference>
<dbReference type="NCBIfam" id="NF006045">
    <property type="entry name" value="PRK08190.1"/>
    <property type="match status" value="1"/>
</dbReference>
<name>A0A6C1KNE6_XANAU</name>
<dbReference type="InterPro" id="IPR002505">
    <property type="entry name" value="PTA_PTB"/>
</dbReference>
<dbReference type="Gene3D" id="3.40.718.10">
    <property type="entry name" value="Isopropylmalate Dehydrogenase"/>
    <property type="match status" value="1"/>
</dbReference>
<dbReference type="PANTHER" id="PTHR43356:SF2">
    <property type="entry name" value="PHOSPHATE ACETYLTRANSFERASE"/>
    <property type="match status" value="1"/>
</dbReference>
<gene>
    <name evidence="4" type="ORF">FBQ73_20580</name>
</gene>
<dbReference type="Pfam" id="PF01515">
    <property type="entry name" value="PTA_PTB"/>
    <property type="match status" value="1"/>
</dbReference>
<evidence type="ECO:0000256" key="1">
    <source>
        <dbReference type="ARBA" id="ARBA00022679"/>
    </source>
</evidence>
<dbReference type="SUPFAM" id="SSF54637">
    <property type="entry name" value="Thioesterase/thiol ester dehydrase-isomerase"/>
    <property type="match status" value="1"/>
</dbReference>
<dbReference type="AlphaFoldDB" id="A0A6C1KNE6"/>
<proteinExistence type="predicted"/>
<dbReference type="SUPFAM" id="SSF53659">
    <property type="entry name" value="Isocitrate/Isopropylmalate dehydrogenase-like"/>
    <property type="match status" value="1"/>
</dbReference>
<comment type="caution">
    <text evidence="4">The sequence shown here is derived from an EMBL/GenBank/DDBJ whole genome shotgun (WGS) entry which is preliminary data.</text>
</comment>
<dbReference type="NCBIfam" id="NF008852">
    <property type="entry name" value="PRK11890.1"/>
    <property type="match status" value="1"/>
</dbReference>
<accession>A0A6C1KNE6</accession>
<dbReference type="GeneID" id="95775853"/>
<reference evidence="4 5" key="1">
    <citation type="submission" date="2019-05" db="EMBL/GenBank/DDBJ databases">
        <authorList>
            <person name="Zhou X."/>
        </authorList>
    </citation>
    <scope>NUCLEOTIDE SEQUENCE [LARGE SCALE GENOMIC DNA]</scope>
    <source>
        <strain evidence="4 5">DSM 432</strain>
    </source>
</reference>